<comment type="caution">
    <text evidence="2">The sequence shown here is derived from an EMBL/GenBank/DDBJ whole genome shotgun (WGS) entry which is preliminary data.</text>
</comment>
<proteinExistence type="predicted"/>
<dbReference type="EMBL" id="CADEAL010000707">
    <property type="protein sequence ID" value="CAB1424120.1"/>
    <property type="molecule type" value="Genomic_DNA"/>
</dbReference>
<protein>
    <submittedName>
        <fullName evidence="2">Uncharacterized protein</fullName>
    </submittedName>
</protein>
<name>A0A9N7U465_PLEPL</name>
<gene>
    <name evidence="2" type="ORF">PLEPLA_LOCUS12041</name>
</gene>
<dbReference type="Proteomes" id="UP001153269">
    <property type="component" value="Unassembled WGS sequence"/>
</dbReference>
<accession>A0A9N7U465</accession>
<sequence>MELHRLQNRSPPDSEEHLLQTASSRWFDVLVIERLLLVTTRSCTHRRPTSCSGVNKRSNMAPLSSSR</sequence>
<organism evidence="2 3">
    <name type="scientific">Pleuronectes platessa</name>
    <name type="common">European plaice</name>
    <dbReference type="NCBI Taxonomy" id="8262"/>
    <lineage>
        <taxon>Eukaryota</taxon>
        <taxon>Metazoa</taxon>
        <taxon>Chordata</taxon>
        <taxon>Craniata</taxon>
        <taxon>Vertebrata</taxon>
        <taxon>Euteleostomi</taxon>
        <taxon>Actinopterygii</taxon>
        <taxon>Neopterygii</taxon>
        <taxon>Teleostei</taxon>
        <taxon>Neoteleostei</taxon>
        <taxon>Acanthomorphata</taxon>
        <taxon>Carangaria</taxon>
        <taxon>Pleuronectiformes</taxon>
        <taxon>Pleuronectoidei</taxon>
        <taxon>Pleuronectidae</taxon>
        <taxon>Pleuronectes</taxon>
    </lineage>
</organism>
<keyword evidence="3" id="KW-1185">Reference proteome</keyword>
<feature type="region of interest" description="Disordered" evidence="1">
    <location>
        <begin position="45"/>
        <end position="67"/>
    </location>
</feature>
<reference evidence="2" key="1">
    <citation type="submission" date="2020-03" db="EMBL/GenBank/DDBJ databases">
        <authorList>
            <person name="Weist P."/>
        </authorList>
    </citation>
    <scope>NUCLEOTIDE SEQUENCE</scope>
</reference>
<evidence type="ECO:0000256" key="1">
    <source>
        <dbReference type="SAM" id="MobiDB-lite"/>
    </source>
</evidence>
<feature type="compositionally biased region" description="Polar residues" evidence="1">
    <location>
        <begin position="49"/>
        <end position="67"/>
    </location>
</feature>
<dbReference type="AlphaFoldDB" id="A0A9N7U465"/>
<evidence type="ECO:0000313" key="2">
    <source>
        <dbReference type="EMBL" id="CAB1424120.1"/>
    </source>
</evidence>
<evidence type="ECO:0000313" key="3">
    <source>
        <dbReference type="Proteomes" id="UP001153269"/>
    </source>
</evidence>